<feature type="domain" description="THAP-type" evidence="7">
    <location>
        <begin position="1"/>
        <end position="92"/>
    </location>
</feature>
<dbReference type="PANTHER" id="PTHR31751:SF42">
    <property type="entry name" value="PROTEIN CBG10204"/>
    <property type="match status" value="1"/>
</dbReference>
<keyword evidence="4 5" id="KW-0238">DNA-binding</keyword>
<dbReference type="InterPro" id="IPR006612">
    <property type="entry name" value="THAP_Znf"/>
</dbReference>
<name>A0A8C5MQ62_9ANUR</name>
<dbReference type="Ensembl" id="ENSLLET00000016866.1">
    <property type="protein sequence ID" value="ENSLLEP00000016243.1"/>
    <property type="gene ID" value="ENSLLEG00000010358.1"/>
</dbReference>
<keyword evidence="2 5" id="KW-0863">Zinc-finger</keyword>
<proteinExistence type="predicted"/>
<evidence type="ECO:0000259" key="7">
    <source>
        <dbReference type="PROSITE" id="PS50950"/>
    </source>
</evidence>
<accession>A0A8C5MQ62</accession>
<dbReference type="GO" id="GO:0008270">
    <property type="term" value="F:zinc ion binding"/>
    <property type="evidence" value="ECO:0007669"/>
    <property type="project" value="UniProtKB-KW"/>
</dbReference>
<keyword evidence="1" id="KW-0479">Metal-binding</keyword>
<keyword evidence="9" id="KW-1185">Reference proteome</keyword>
<evidence type="ECO:0000256" key="5">
    <source>
        <dbReference type="PROSITE-ProRule" id="PRU00309"/>
    </source>
</evidence>
<dbReference type="GO" id="GO:0003677">
    <property type="term" value="F:DNA binding"/>
    <property type="evidence" value="ECO:0007669"/>
    <property type="project" value="UniProtKB-UniRule"/>
</dbReference>
<evidence type="ECO:0000256" key="4">
    <source>
        <dbReference type="ARBA" id="ARBA00023125"/>
    </source>
</evidence>
<organism evidence="8 9">
    <name type="scientific">Leptobrachium leishanense</name>
    <name type="common">Leishan spiny toad</name>
    <dbReference type="NCBI Taxonomy" id="445787"/>
    <lineage>
        <taxon>Eukaryota</taxon>
        <taxon>Metazoa</taxon>
        <taxon>Chordata</taxon>
        <taxon>Craniata</taxon>
        <taxon>Vertebrata</taxon>
        <taxon>Euteleostomi</taxon>
        <taxon>Amphibia</taxon>
        <taxon>Batrachia</taxon>
        <taxon>Anura</taxon>
        <taxon>Pelobatoidea</taxon>
        <taxon>Megophryidae</taxon>
        <taxon>Leptobrachium</taxon>
    </lineage>
</organism>
<dbReference type="Proteomes" id="UP000694569">
    <property type="component" value="Unplaced"/>
</dbReference>
<evidence type="ECO:0000256" key="2">
    <source>
        <dbReference type="ARBA" id="ARBA00022771"/>
    </source>
</evidence>
<sequence length="798" mass="90525">MRCVVTTCKNYQAAKKKSVTFHCFPKDYLRVKAWLEASGDYYEDIDAVVNFILKSKEGRDLRICSEHFTPDCFYTTDTNKRFLYTGAVPLIFLKAHWVSRVLEVRYKAASSANVSDSGTCSSFAVDESQAASSASGCTVAAWFRDHDYTSNLRYKLTSSKFCSSGTQTIIETSNKCVSTRKSSSQRTISTQTDWPRQKNAATTTLDLLKKSDVWTWTGVSEDKVEMSRFDTDNKTTTISHKESMCLGEPHVVAAASPHATMNITTPTRRFQSECEVSSRIPRLSFVFVDLEANTTVHDYSLRDPGSVPHPEKGESFTTRPCEEDYVSEKKFIVFESCLDKLLCAFKKCTYHIACDAPIAETEKSITGSLLTVYTKCENNHRCLLWRSQPMIGRRSCGNILASAAVLLSGSHFSKVSDFFRFFGVPFISESVHYVYQKKFLFPIVDVFHARDRKAILKSLNEKALCLLGNSQCDSSGFSAKYCTYALFEEESKKIIDFCIIQDSEARSSVGMEKKAFRRCMDKLIGEDLQIGIVSTVRHVGIQKVMRENFSTIKHQFDAWYYCKCLRSKLVSISKSLLYQELAPWTSAIVNHLWMSCCMCQGDVERLRERWRSILHHVSNEHAWESDGVLKSCDHVPIMEPENRSWLVKDTPPYLKLSELVTDVQLDKDLPHLADYCHNGDMEDYHNMVMNYRPKGIHFSMDCMVARTKLAVLAHNALGCKPTHLCPPQGSGGDGPHGHQPPFSKRRKKTHRNVNESVLPDHLFLMLADVLRLASKEPEVTWMPKGTFLPPNMYTPSPH</sequence>
<dbReference type="PROSITE" id="PS50950">
    <property type="entry name" value="ZF_THAP"/>
    <property type="match status" value="1"/>
</dbReference>
<dbReference type="AlphaFoldDB" id="A0A8C5MQ62"/>
<dbReference type="GeneTree" id="ENSGT00940000164945"/>
<dbReference type="SMART" id="SM00980">
    <property type="entry name" value="THAP"/>
    <property type="match status" value="1"/>
</dbReference>
<dbReference type="OrthoDB" id="7312725at2759"/>
<evidence type="ECO:0000313" key="8">
    <source>
        <dbReference type="Ensembl" id="ENSLLEP00000016243.1"/>
    </source>
</evidence>
<evidence type="ECO:0000313" key="9">
    <source>
        <dbReference type="Proteomes" id="UP000694569"/>
    </source>
</evidence>
<reference evidence="8" key="1">
    <citation type="submission" date="2025-08" db="UniProtKB">
        <authorList>
            <consortium name="Ensembl"/>
        </authorList>
    </citation>
    <scope>IDENTIFICATION</scope>
</reference>
<evidence type="ECO:0000256" key="3">
    <source>
        <dbReference type="ARBA" id="ARBA00022833"/>
    </source>
</evidence>
<dbReference type="Pfam" id="PF05485">
    <property type="entry name" value="THAP"/>
    <property type="match status" value="1"/>
</dbReference>
<dbReference type="SMART" id="SM00692">
    <property type="entry name" value="DM3"/>
    <property type="match status" value="1"/>
</dbReference>
<dbReference type="SUPFAM" id="SSF57716">
    <property type="entry name" value="Glucocorticoid receptor-like (DNA-binding domain)"/>
    <property type="match status" value="1"/>
</dbReference>
<evidence type="ECO:0000256" key="1">
    <source>
        <dbReference type="ARBA" id="ARBA00022723"/>
    </source>
</evidence>
<evidence type="ECO:0000256" key="6">
    <source>
        <dbReference type="SAM" id="MobiDB-lite"/>
    </source>
</evidence>
<feature type="region of interest" description="Disordered" evidence="6">
    <location>
        <begin position="728"/>
        <end position="750"/>
    </location>
</feature>
<keyword evidence="3" id="KW-0862">Zinc</keyword>
<reference evidence="8" key="2">
    <citation type="submission" date="2025-09" db="UniProtKB">
        <authorList>
            <consortium name="Ensembl"/>
        </authorList>
    </citation>
    <scope>IDENTIFICATION</scope>
</reference>
<dbReference type="PANTHER" id="PTHR31751">
    <property type="entry name" value="SI:CH211-108C17.2-RELATED-RELATED"/>
    <property type="match status" value="1"/>
</dbReference>
<protein>
    <recommendedName>
        <fullName evidence="7">THAP-type domain-containing protein</fullName>
    </recommendedName>
</protein>